<dbReference type="Pfam" id="PF00644">
    <property type="entry name" value="PARP"/>
    <property type="match status" value="1"/>
</dbReference>
<comment type="similarity">
    <text evidence="1">Belongs to the ARTD/PARP family.</text>
</comment>
<keyword evidence="4" id="KW-1185">Reference proteome</keyword>
<dbReference type="PANTHER" id="PTHR36542">
    <property type="entry name" value="GIG2-LIKE PROTEIN DRED-RELATED"/>
    <property type="match status" value="1"/>
</dbReference>
<dbReference type="Gene3D" id="3.90.175.10">
    <property type="entry name" value="Diphtheria Toxin, domain 1"/>
    <property type="match status" value="1"/>
</dbReference>
<gene>
    <name evidence="3" type="ORF">ANANG_G00163850</name>
</gene>
<accession>A0A9D3M8U0</accession>
<evidence type="ECO:0000313" key="3">
    <source>
        <dbReference type="EMBL" id="KAG5844565.1"/>
    </source>
</evidence>
<comment type="caution">
    <text evidence="3">The sequence shown here is derived from an EMBL/GenBank/DDBJ whole genome shotgun (WGS) entry which is preliminary data.</text>
</comment>
<dbReference type="AlphaFoldDB" id="A0A9D3M8U0"/>
<dbReference type="PANTHER" id="PTHR36542:SF2">
    <property type="entry name" value="GIG2-LIKE PROTEIN DRED-RELATED"/>
    <property type="match status" value="1"/>
</dbReference>
<reference evidence="3" key="1">
    <citation type="submission" date="2021-01" db="EMBL/GenBank/DDBJ databases">
        <title>A chromosome-scale assembly of European eel, Anguilla anguilla.</title>
        <authorList>
            <person name="Henkel C."/>
            <person name="Jong-Raadsen S.A."/>
            <person name="Dufour S."/>
            <person name="Weltzien F.-A."/>
            <person name="Palstra A.P."/>
            <person name="Pelster B."/>
            <person name="Spaink H.P."/>
            <person name="Van Den Thillart G.E."/>
            <person name="Jansen H."/>
            <person name="Zahm M."/>
            <person name="Klopp C."/>
            <person name="Cedric C."/>
            <person name="Louis A."/>
            <person name="Berthelot C."/>
            <person name="Parey E."/>
            <person name="Roest Crollius H."/>
            <person name="Montfort J."/>
            <person name="Robinson-Rechavi M."/>
            <person name="Bucao C."/>
            <person name="Bouchez O."/>
            <person name="Gislard M."/>
            <person name="Lluch J."/>
            <person name="Milhes M."/>
            <person name="Lampietro C."/>
            <person name="Lopez Roques C."/>
            <person name="Donnadieu C."/>
            <person name="Braasch I."/>
            <person name="Desvignes T."/>
            <person name="Postlethwait J."/>
            <person name="Bobe J."/>
            <person name="Guiguen Y."/>
            <person name="Dirks R."/>
        </authorList>
    </citation>
    <scope>NUCLEOTIDE SEQUENCE</scope>
    <source>
        <strain evidence="3">Tag_6206</strain>
        <tissue evidence="3">Liver</tissue>
    </source>
</reference>
<dbReference type="InterPro" id="IPR012317">
    <property type="entry name" value="Poly(ADP-ribose)pol_cat_dom"/>
</dbReference>
<evidence type="ECO:0000259" key="2">
    <source>
        <dbReference type="Pfam" id="PF00644"/>
    </source>
</evidence>
<name>A0A9D3M8U0_ANGAN</name>
<organism evidence="3 4">
    <name type="scientific">Anguilla anguilla</name>
    <name type="common">European freshwater eel</name>
    <name type="synonym">Muraena anguilla</name>
    <dbReference type="NCBI Taxonomy" id="7936"/>
    <lineage>
        <taxon>Eukaryota</taxon>
        <taxon>Metazoa</taxon>
        <taxon>Chordata</taxon>
        <taxon>Craniata</taxon>
        <taxon>Vertebrata</taxon>
        <taxon>Euteleostomi</taxon>
        <taxon>Actinopterygii</taxon>
        <taxon>Neopterygii</taxon>
        <taxon>Teleostei</taxon>
        <taxon>Anguilliformes</taxon>
        <taxon>Anguillidae</taxon>
        <taxon>Anguilla</taxon>
    </lineage>
</organism>
<sequence length="179" mass="20605">PTPTTFFYLAYSSTFTNKRTKPVASAEREWCCRLLTLIGKYKGRRMYYTEDNLGPRLPCLESHSHPQDNWSYIMYHGTTREAAESIMRFGFCPSKDGMLGRGVYVSRDPQKASRYPLNVHPANRLVLELQVDVGKVKRIDRQGHPLQKTWHDAGYDTAWVPPNVAWWPVAWRKTASGTP</sequence>
<dbReference type="GO" id="GO:0003950">
    <property type="term" value="F:NAD+ poly-ADP-ribosyltransferase activity"/>
    <property type="evidence" value="ECO:0007669"/>
    <property type="project" value="InterPro"/>
</dbReference>
<proteinExistence type="inferred from homology"/>
<dbReference type="FunFam" id="3.90.175.10:FF:000001">
    <property type="entry name" value="Grass carp reovirus (GCRV)-induced gene 2e"/>
    <property type="match status" value="1"/>
</dbReference>
<feature type="domain" description="PARP catalytic" evidence="2">
    <location>
        <begin position="71"/>
        <end position="148"/>
    </location>
</feature>
<dbReference type="EMBL" id="JAFIRN010000008">
    <property type="protein sequence ID" value="KAG5844565.1"/>
    <property type="molecule type" value="Genomic_DNA"/>
</dbReference>
<dbReference type="GO" id="GO:0005737">
    <property type="term" value="C:cytoplasm"/>
    <property type="evidence" value="ECO:0007669"/>
    <property type="project" value="TreeGrafter"/>
</dbReference>
<dbReference type="SUPFAM" id="SSF56399">
    <property type="entry name" value="ADP-ribosylation"/>
    <property type="match status" value="1"/>
</dbReference>
<protein>
    <recommendedName>
        <fullName evidence="2">PARP catalytic domain-containing protein</fullName>
    </recommendedName>
</protein>
<evidence type="ECO:0000256" key="1">
    <source>
        <dbReference type="ARBA" id="ARBA00024347"/>
    </source>
</evidence>
<feature type="non-terminal residue" evidence="3">
    <location>
        <position position="179"/>
    </location>
</feature>
<evidence type="ECO:0000313" key="4">
    <source>
        <dbReference type="Proteomes" id="UP001044222"/>
    </source>
</evidence>
<dbReference type="Proteomes" id="UP001044222">
    <property type="component" value="Chromosome 8"/>
</dbReference>